<accession>A0A0D1CQL6</accession>
<dbReference type="NCBIfam" id="TIGR00254">
    <property type="entry name" value="GGDEF"/>
    <property type="match status" value="1"/>
</dbReference>
<dbReference type="AlphaFoldDB" id="A0A0D1CQL6"/>
<reference evidence="3 4" key="1">
    <citation type="submission" date="2015-02" db="EMBL/GenBank/DDBJ databases">
        <title>Genome Sequence of Jannaschia aquimarina DSM28248, a member of the Roseobacter clade.</title>
        <authorList>
            <person name="Voget S."/>
            <person name="Daniel R."/>
        </authorList>
    </citation>
    <scope>NUCLEOTIDE SEQUENCE [LARGE SCALE GENOMIC DNA]</scope>
    <source>
        <strain evidence="3 4">GSW-M26</strain>
    </source>
</reference>
<keyword evidence="4" id="KW-1185">Reference proteome</keyword>
<dbReference type="Pfam" id="PF00990">
    <property type="entry name" value="GGDEF"/>
    <property type="match status" value="1"/>
</dbReference>
<feature type="domain" description="GGDEF" evidence="2">
    <location>
        <begin position="50"/>
        <end position="182"/>
    </location>
</feature>
<dbReference type="RefSeq" id="WP_043917967.1">
    <property type="nucleotide sequence ID" value="NZ_FZPF01000001.1"/>
</dbReference>
<dbReference type="OrthoDB" id="9814202at2"/>
<gene>
    <name evidence="3" type="primary">cph2_1</name>
    <name evidence="3" type="ORF">jaqu_11190</name>
</gene>
<sequence length="440" mass="47647">MPDALILVFAVVVSASLGYLVARRRSRRPDPVAATDRLVSVPLPGRTASRPGSLILLDVDAMGALNEVHGYDAGDRLLERIADALRRGLPPGAGQERLDGGRFLLWLPEVDADQALDLSRRLRAHIREVTIEVGDVRLARTISAGIVPVSGEEGRSRAILHADDALRRAKEIGGNSVQLGAVRGGPPRMPSAEEVTTAIRDGLLSYYVQPIFDLNTGQPAGVEALIRWVDAEGRIVRSPDDFLPLLERLPEDVTDTLVGMAERAALPFVTGPRPLYIAFNATAGALERRDSLARKWFRELRKRIPADRIVIELLESAVLLDPESAARTLRIAQSLGIRIALDDFGTGLSNLDRIVQFRPDLIKLDRVFMNGLGEGGPADAVVSATARLAKDLNISVVAEGIETPADAEIMRQAGVTLGQGYMLGRPAPPEDWAKRLKNIG</sequence>
<dbReference type="InterPro" id="IPR050706">
    <property type="entry name" value="Cyclic-di-GMP_PDE-like"/>
</dbReference>
<dbReference type="SMART" id="SM00052">
    <property type="entry name" value="EAL"/>
    <property type="match status" value="1"/>
</dbReference>
<dbReference type="SMART" id="SM00267">
    <property type="entry name" value="GGDEF"/>
    <property type="match status" value="1"/>
</dbReference>
<dbReference type="InterPro" id="IPR043128">
    <property type="entry name" value="Rev_trsase/Diguanyl_cyclase"/>
</dbReference>
<dbReference type="EMBL" id="JYFE01000022">
    <property type="protein sequence ID" value="KIT17077.1"/>
    <property type="molecule type" value="Genomic_DNA"/>
</dbReference>
<dbReference type="Gene3D" id="3.20.20.450">
    <property type="entry name" value="EAL domain"/>
    <property type="match status" value="1"/>
</dbReference>
<dbReference type="Gene3D" id="3.30.70.270">
    <property type="match status" value="1"/>
</dbReference>
<dbReference type="Proteomes" id="UP000032232">
    <property type="component" value="Unassembled WGS sequence"/>
</dbReference>
<organism evidence="3 4">
    <name type="scientific">Jannaschia aquimarina</name>
    <dbReference type="NCBI Taxonomy" id="935700"/>
    <lineage>
        <taxon>Bacteria</taxon>
        <taxon>Pseudomonadati</taxon>
        <taxon>Pseudomonadota</taxon>
        <taxon>Alphaproteobacteria</taxon>
        <taxon>Rhodobacterales</taxon>
        <taxon>Roseobacteraceae</taxon>
        <taxon>Jannaschia</taxon>
    </lineage>
</organism>
<feature type="domain" description="EAL" evidence="1">
    <location>
        <begin position="188"/>
        <end position="440"/>
    </location>
</feature>
<evidence type="ECO:0000259" key="1">
    <source>
        <dbReference type="PROSITE" id="PS50883"/>
    </source>
</evidence>
<dbReference type="PATRIC" id="fig|935700.4.peg.1165"/>
<dbReference type="PANTHER" id="PTHR33121:SF70">
    <property type="entry name" value="SIGNALING PROTEIN YKOW"/>
    <property type="match status" value="1"/>
</dbReference>
<dbReference type="Pfam" id="PF00563">
    <property type="entry name" value="EAL"/>
    <property type="match status" value="1"/>
</dbReference>
<evidence type="ECO:0000259" key="2">
    <source>
        <dbReference type="PROSITE" id="PS50887"/>
    </source>
</evidence>
<dbReference type="InterPro" id="IPR000160">
    <property type="entry name" value="GGDEF_dom"/>
</dbReference>
<dbReference type="InterPro" id="IPR029787">
    <property type="entry name" value="Nucleotide_cyclase"/>
</dbReference>
<evidence type="ECO:0000313" key="4">
    <source>
        <dbReference type="Proteomes" id="UP000032232"/>
    </source>
</evidence>
<dbReference type="PROSITE" id="PS50887">
    <property type="entry name" value="GGDEF"/>
    <property type="match status" value="1"/>
</dbReference>
<dbReference type="InterPro" id="IPR035919">
    <property type="entry name" value="EAL_sf"/>
</dbReference>
<protein>
    <submittedName>
        <fullName evidence="3">Cph2_1 protein</fullName>
    </submittedName>
</protein>
<dbReference type="PROSITE" id="PS50883">
    <property type="entry name" value="EAL"/>
    <property type="match status" value="1"/>
</dbReference>
<comment type="caution">
    <text evidence="3">The sequence shown here is derived from an EMBL/GenBank/DDBJ whole genome shotgun (WGS) entry which is preliminary data.</text>
</comment>
<dbReference type="SUPFAM" id="SSF55073">
    <property type="entry name" value="Nucleotide cyclase"/>
    <property type="match status" value="1"/>
</dbReference>
<name>A0A0D1CQL6_9RHOB</name>
<dbReference type="PANTHER" id="PTHR33121">
    <property type="entry name" value="CYCLIC DI-GMP PHOSPHODIESTERASE PDEF"/>
    <property type="match status" value="1"/>
</dbReference>
<dbReference type="CDD" id="cd01948">
    <property type="entry name" value="EAL"/>
    <property type="match status" value="1"/>
</dbReference>
<dbReference type="CDD" id="cd01949">
    <property type="entry name" value="GGDEF"/>
    <property type="match status" value="1"/>
</dbReference>
<dbReference type="SUPFAM" id="SSF141868">
    <property type="entry name" value="EAL domain-like"/>
    <property type="match status" value="1"/>
</dbReference>
<proteinExistence type="predicted"/>
<evidence type="ECO:0000313" key="3">
    <source>
        <dbReference type="EMBL" id="KIT17077.1"/>
    </source>
</evidence>
<dbReference type="GO" id="GO:0071111">
    <property type="term" value="F:cyclic-guanylate-specific phosphodiesterase activity"/>
    <property type="evidence" value="ECO:0007669"/>
    <property type="project" value="InterPro"/>
</dbReference>
<dbReference type="STRING" id="935700.jaqu_11190"/>
<dbReference type="InterPro" id="IPR001633">
    <property type="entry name" value="EAL_dom"/>
</dbReference>